<gene>
    <name evidence="2" type="primary">phn01</name>
    <name evidence="1" type="ORF">Ga0058931_0256</name>
    <name evidence="2" type="ORF">HLUCCA05_08340</name>
</gene>
<evidence type="ECO:0000313" key="1">
    <source>
        <dbReference type="EMBL" id="CUX79573.1"/>
    </source>
</evidence>
<dbReference type="PIRSF" id="PIRSF033328">
    <property type="entry name" value="Phest_Mll4975"/>
    <property type="match status" value="1"/>
</dbReference>
<comment type="caution">
    <text evidence="2">The sequence shown here is derived from an EMBL/GenBank/DDBJ whole genome shotgun (WGS) entry which is preliminary data.</text>
</comment>
<dbReference type="STRING" id="1666912.Ga0058931_0256"/>
<dbReference type="RefSeq" id="WP_072244357.1">
    <property type="nucleotide sequence ID" value="NZ_FBYC01000001.1"/>
</dbReference>
<evidence type="ECO:0000313" key="3">
    <source>
        <dbReference type="Proteomes" id="UP000050413"/>
    </source>
</evidence>
<organism evidence="2 3">
    <name type="scientific">Roseibaca calidilacus</name>
    <dbReference type="NCBI Taxonomy" id="1666912"/>
    <lineage>
        <taxon>Bacteria</taxon>
        <taxon>Pseudomonadati</taxon>
        <taxon>Pseudomonadota</taxon>
        <taxon>Alphaproteobacteria</taxon>
        <taxon>Rhodobacterales</taxon>
        <taxon>Paracoccaceae</taxon>
        <taxon>Roseinatronobacter</taxon>
    </lineage>
</organism>
<evidence type="ECO:0000313" key="4">
    <source>
        <dbReference type="Proteomes" id="UP000182045"/>
    </source>
</evidence>
<dbReference type="OrthoDB" id="4954742at2"/>
<dbReference type="InterPro" id="IPR009389">
    <property type="entry name" value="DUF1045"/>
</dbReference>
<keyword evidence="4" id="KW-1185">Reference proteome</keyword>
<name>A0A0P7W637_9RHOB</name>
<dbReference type="EMBL" id="LJSG01000012">
    <property type="protein sequence ID" value="KPP92279.1"/>
    <property type="molecule type" value="Genomic_DNA"/>
</dbReference>
<evidence type="ECO:0000313" key="2">
    <source>
        <dbReference type="EMBL" id="KPP92279.1"/>
    </source>
</evidence>
<dbReference type="AlphaFoldDB" id="A0A0P7W637"/>
<dbReference type="Proteomes" id="UP000050413">
    <property type="component" value="Unassembled WGS sequence"/>
</dbReference>
<dbReference type="EMBL" id="FBYC01000001">
    <property type="protein sequence ID" value="CUX79573.1"/>
    <property type="molecule type" value="Genomic_DNA"/>
</dbReference>
<reference evidence="2 3" key="1">
    <citation type="submission" date="2015-09" db="EMBL/GenBank/DDBJ databases">
        <title>Identification and resolution of microdiversity through metagenomic sequencing of parallel consortia.</title>
        <authorList>
            <person name="Nelson W.C."/>
            <person name="Romine M.F."/>
            <person name="Lindemann S.R."/>
        </authorList>
    </citation>
    <scope>NUCLEOTIDE SEQUENCE [LARGE SCALE GENOMIC DNA]</scope>
    <source>
        <strain evidence="2">HL-91</strain>
    </source>
</reference>
<dbReference type="PATRIC" id="fig|1666912.4.peg.807"/>
<dbReference type="Pfam" id="PF06299">
    <property type="entry name" value="DUF1045"/>
    <property type="match status" value="1"/>
</dbReference>
<sequence length="226" mass="24904">MPDHFSRYAVFYAPPEGSDFAAAGARWLGWDPAAGQDMPHPDLGLDLATVTRTPRKYGLHGTLRAPMRLATAPATFLDAVETFAQKQPPVLLGKLRLRVLGGFLAILPDPQGPTLETLAADLVRATNPFRAALSQADLDRRRAAGLTPHQDALLTEWGYPFVMDEFRFHITLSGKLDDATMRDLFRAADAWFGPILAEPHEISELAVFGEDESGRFHLLRRFALTG</sequence>
<reference evidence="1 4" key="2">
    <citation type="submission" date="2016-01" db="EMBL/GenBank/DDBJ databases">
        <authorList>
            <person name="Varghese N."/>
        </authorList>
    </citation>
    <scope>NUCLEOTIDE SEQUENCE [LARGE SCALE GENOMIC DNA]</scope>
    <source>
        <strain evidence="1 4">HL-91</strain>
    </source>
</reference>
<proteinExistence type="predicted"/>
<dbReference type="Proteomes" id="UP000182045">
    <property type="component" value="Unassembled WGS sequence"/>
</dbReference>
<protein>
    <submittedName>
        <fullName evidence="1 2">Phosphonate metabolism protein</fullName>
    </submittedName>
</protein>
<accession>A0A0P7W637</accession>